<dbReference type="PANTHER" id="PTHR10472:SF5">
    <property type="entry name" value="D-AMINOACYL-TRNA DEACYLASE 1"/>
    <property type="match status" value="1"/>
</dbReference>
<dbReference type="InterPro" id="IPR003732">
    <property type="entry name" value="Daa-tRNA_deacyls_DTD"/>
</dbReference>
<dbReference type="Proteomes" id="UP000199135">
    <property type="component" value="Unassembled WGS sequence"/>
</dbReference>
<evidence type="ECO:0000256" key="2">
    <source>
        <dbReference type="HAMAP-Rule" id="MF_00518"/>
    </source>
</evidence>
<accession>A0A1H9N5U5</accession>
<reference evidence="4" key="2">
    <citation type="submission" date="2016-10" db="EMBL/GenBank/DDBJ databases">
        <authorList>
            <person name="de Groot N.N."/>
        </authorList>
    </citation>
    <scope>NUCLEOTIDE SEQUENCE [LARGE SCALE GENOMIC DNA]</scope>
    <source>
        <strain evidence="4">KHGC19</strain>
    </source>
</reference>
<dbReference type="Gene3D" id="3.50.80.10">
    <property type="entry name" value="D-tyrosyl-tRNA(Tyr) deacylase"/>
    <property type="match status" value="1"/>
</dbReference>
<dbReference type="EMBL" id="FNWT01000001">
    <property type="protein sequence ID" value="SEH37815.1"/>
    <property type="molecule type" value="Genomic_DNA"/>
</dbReference>
<dbReference type="GO" id="GO:0106026">
    <property type="term" value="F:Gly-tRNA(Ala) deacylase activity"/>
    <property type="evidence" value="ECO:0007669"/>
    <property type="project" value="UniProtKB-UniRule"/>
</dbReference>
<dbReference type="EC" id="3.1.1.-" evidence="2"/>
<comment type="catalytic activity">
    <reaction evidence="2">
        <text>a D-aminoacyl-tRNA + H2O = a tRNA + a D-alpha-amino acid + H(+)</text>
        <dbReference type="Rhea" id="RHEA:13953"/>
        <dbReference type="Rhea" id="RHEA-COMP:10123"/>
        <dbReference type="Rhea" id="RHEA-COMP:10124"/>
        <dbReference type="ChEBI" id="CHEBI:15377"/>
        <dbReference type="ChEBI" id="CHEBI:15378"/>
        <dbReference type="ChEBI" id="CHEBI:59871"/>
        <dbReference type="ChEBI" id="CHEBI:78442"/>
        <dbReference type="ChEBI" id="CHEBI:79333"/>
        <dbReference type="EC" id="3.1.1.96"/>
    </reaction>
</comment>
<comment type="subcellular location">
    <subcellularLocation>
        <location evidence="2">Cytoplasm</location>
    </subcellularLocation>
</comment>
<proteinExistence type="inferred from homology"/>
<dbReference type="EC" id="3.1.1.96" evidence="2"/>
<dbReference type="GO" id="GO:0000049">
    <property type="term" value="F:tRNA binding"/>
    <property type="evidence" value="ECO:0007669"/>
    <property type="project" value="UniProtKB-UniRule"/>
</dbReference>
<comment type="catalytic activity">
    <reaction evidence="2">
        <text>glycyl-tRNA(Ala) + H2O = tRNA(Ala) + glycine + H(+)</text>
        <dbReference type="Rhea" id="RHEA:53744"/>
        <dbReference type="Rhea" id="RHEA-COMP:9657"/>
        <dbReference type="Rhea" id="RHEA-COMP:13640"/>
        <dbReference type="ChEBI" id="CHEBI:15377"/>
        <dbReference type="ChEBI" id="CHEBI:15378"/>
        <dbReference type="ChEBI" id="CHEBI:57305"/>
        <dbReference type="ChEBI" id="CHEBI:78442"/>
        <dbReference type="ChEBI" id="CHEBI:78522"/>
    </reaction>
</comment>
<comment type="similarity">
    <text evidence="1 2">Belongs to the DTD family.</text>
</comment>
<reference evidence="5 6" key="1">
    <citation type="submission" date="2016-10" db="EMBL/GenBank/DDBJ databases">
        <authorList>
            <person name="Varghese N."/>
            <person name="Submissions S."/>
        </authorList>
    </citation>
    <scope>NUCLEOTIDE SEQUENCE [LARGE SCALE GENOMIC DNA]</scope>
    <source>
        <strain evidence="5">KHGC19</strain>
        <strain evidence="3 6">WCP15</strain>
    </source>
</reference>
<evidence type="ECO:0000313" key="6">
    <source>
        <dbReference type="Proteomes" id="UP000199135"/>
    </source>
</evidence>
<keyword evidence="2" id="KW-0963">Cytoplasm</keyword>
<dbReference type="GO" id="GO:0051500">
    <property type="term" value="F:D-tyrosyl-tRNA(Tyr) deacylase activity"/>
    <property type="evidence" value="ECO:0007669"/>
    <property type="project" value="TreeGrafter"/>
</dbReference>
<dbReference type="Proteomes" id="UP000199128">
    <property type="component" value="Unassembled WGS sequence"/>
</dbReference>
<dbReference type="EMBL" id="FOGP01000001">
    <property type="protein sequence ID" value="SER31025.1"/>
    <property type="molecule type" value="Genomic_DNA"/>
</dbReference>
<dbReference type="GO" id="GO:0043908">
    <property type="term" value="F:Ser(Gly)-tRNA(Ala) hydrolase activity"/>
    <property type="evidence" value="ECO:0007669"/>
    <property type="project" value="UniProtKB-UniRule"/>
</dbReference>
<evidence type="ECO:0000313" key="3">
    <source>
        <dbReference type="EMBL" id="SEH37815.1"/>
    </source>
</evidence>
<dbReference type="PANTHER" id="PTHR10472">
    <property type="entry name" value="D-TYROSYL-TRNA TYR DEACYLASE"/>
    <property type="match status" value="1"/>
</dbReference>
<protein>
    <recommendedName>
        <fullName evidence="2">D-aminoacyl-tRNA deacylase</fullName>
        <shortName evidence="2">DTD</shortName>
        <ecNumber evidence="2">3.1.1.96</ecNumber>
    </recommendedName>
    <alternativeName>
        <fullName evidence="2">Gly-tRNA(Ala) deacylase</fullName>
        <ecNumber evidence="2">3.1.1.-</ecNumber>
    </alternativeName>
</protein>
<dbReference type="GO" id="GO:0005737">
    <property type="term" value="C:cytoplasm"/>
    <property type="evidence" value="ECO:0007669"/>
    <property type="project" value="UniProtKB-SubCell"/>
</dbReference>
<dbReference type="CDD" id="cd00563">
    <property type="entry name" value="Dtyr_deacylase"/>
    <property type="match status" value="1"/>
</dbReference>
<dbReference type="SUPFAM" id="SSF69500">
    <property type="entry name" value="DTD-like"/>
    <property type="match status" value="1"/>
</dbReference>
<feature type="short sequence motif" description="Gly-cisPro motif, important for rejection of L-amino acids" evidence="2">
    <location>
        <begin position="137"/>
        <end position="138"/>
    </location>
</feature>
<dbReference type="FunFam" id="3.50.80.10:FF:000001">
    <property type="entry name" value="D-aminoacyl-tRNA deacylase"/>
    <property type="match status" value="1"/>
</dbReference>
<gene>
    <name evidence="2" type="primary">dtd</name>
    <name evidence="4" type="ORF">SAMN05216446_0201</name>
    <name evidence="3" type="ORF">SAMN05216447_101194</name>
</gene>
<dbReference type="HAMAP" id="MF_00518">
    <property type="entry name" value="Deacylase_Dtd"/>
    <property type="match status" value="1"/>
</dbReference>
<keyword evidence="2" id="KW-0820">tRNA-binding</keyword>
<dbReference type="RefSeq" id="WP_078686425.1">
    <property type="nucleotide sequence ID" value="NZ_FNWT01000001.1"/>
</dbReference>
<evidence type="ECO:0000256" key="1">
    <source>
        <dbReference type="ARBA" id="ARBA00009673"/>
    </source>
</evidence>
<keyword evidence="2" id="KW-0694">RNA-binding</keyword>
<comment type="function">
    <text evidence="2">An aminoacyl-tRNA editing enzyme that deacylates mischarged D-aminoacyl-tRNAs. Also deacylates mischarged glycyl-tRNA(Ala), protecting cells against glycine mischarging by AlaRS. Acts via tRNA-based rather than protein-based catalysis; rejects L-amino acids rather than detecting D-amino acids in the active site. By recycling D-aminoacyl-tRNA to D-amino acids and free tRNA molecules, this enzyme counteracts the toxicity associated with the formation of D-aminoacyl-tRNA entities in vivo and helps enforce protein L-homochirality.</text>
</comment>
<dbReference type="InterPro" id="IPR023509">
    <property type="entry name" value="DTD-like_sf"/>
</dbReference>
<comment type="domain">
    <text evidence="2">A Gly-cisPro motif from one monomer fits into the active site of the other monomer to allow specific chiral rejection of L-amino acids.</text>
</comment>
<comment type="subunit">
    <text evidence="2">Homodimer.</text>
</comment>
<dbReference type="GO" id="GO:0019478">
    <property type="term" value="P:D-amino acid catabolic process"/>
    <property type="evidence" value="ECO:0007669"/>
    <property type="project" value="UniProtKB-UniRule"/>
</dbReference>
<name>A0A1H9N5U5_9ACTN</name>
<keyword evidence="2" id="KW-0378">Hydrolase</keyword>
<organism evidence="4 5">
    <name type="scientific">Parafannyhessea umbonata</name>
    <dbReference type="NCBI Taxonomy" id="604330"/>
    <lineage>
        <taxon>Bacteria</taxon>
        <taxon>Bacillati</taxon>
        <taxon>Actinomycetota</taxon>
        <taxon>Coriobacteriia</taxon>
        <taxon>Coriobacteriales</taxon>
        <taxon>Atopobiaceae</taxon>
        <taxon>Parafannyhessea</taxon>
    </lineage>
</organism>
<sequence length="156" mass="17018">MRACIQRVSDAKVTIGGKVAGSCGQGFVVLLGVGPQDTSELAQLLWSKIFGLRVFDDGEGKMNLSLGQVDGEVLVISQFTLYADCRRGRRPSFVDAAGPELGNELYERFCSLAEKDVRHVGRGRFGADMQVSLTNDGPVTIWLDTDELTRPRHQSS</sequence>
<keyword evidence="6" id="KW-1185">Reference proteome</keyword>
<evidence type="ECO:0000313" key="4">
    <source>
        <dbReference type="EMBL" id="SER31025.1"/>
    </source>
</evidence>
<evidence type="ECO:0000313" key="5">
    <source>
        <dbReference type="Proteomes" id="UP000199128"/>
    </source>
</evidence>
<dbReference type="AlphaFoldDB" id="A0A1H9N5U5"/>
<dbReference type="Pfam" id="PF02580">
    <property type="entry name" value="Tyr_Deacylase"/>
    <property type="match status" value="1"/>
</dbReference>
<dbReference type="NCBIfam" id="TIGR00256">
    <property type="entry name" value="D-aminoacyl-tRNA deacylase"/>
    <property type="match status" value="1"/>
</dbReference>